<evidence type="ECO:0000313" key="2">
    <source>
        <dbReference type="Proteomes" id="UP001162992"/>
    </source>
</evidence>
<sequence>MHSRQRNRRTYSAEGVLERAPGPPSGSSHNGVKYPMEVIWDDKEQAYLDVPSSNAGLDNSSLEGAVENLSSSLHQNKALKEASPLGWPSNRHEKLSNPHKLSPTYSKPMWEERRERRETEVSEVELMKERFARLLLGEDMSGGGRGVCTALAISNAITNLSASVFGEIWRLEPLSPERKTMWRREMEWLLSVTDHIVELVPTWQTCPDGSSTEVMVSTSRSDLHINLPALRKLDTMLLDLLDTFSEKEFWYTDRATAASDSDSQENLGSLPRREEKWWLPTPRIPVYGLSDESKRRLQQQRESTSQILKAAMAINAQILSEMEIPDAYLESLPKNGRTSLGEFVHRSLSGEYFSPDALLQSADLSSELAALELANRIEVAIQVWRRKIIEKQLQPVPKDSRFNTKSTWGGLMTNLVSDENKRGTLVDRAETLLLTLKHRFPGLPQTFLDTSKIQYNKDVGQAILESYSRVLESLAFNVTARIDDVLHADAHKNNSSKNLSPPSPPSDCHSLFLTNDSVPVFDEVPASPRNESILKTPSRGKPPTIPINASVKSKVGEQCSVVASPTVESITENMKFESITKQGHLNAVRAVLSKPPLIEVNTWSYAQSLETGKPLHSPPGRD</sequence>
<accession>A0ACC2DBY1</accession>
<evidence type="ECO:0000313" key="1">
    <source>
        <dbReference type="EMBL" id="KAJ7551649.1"/>
    </source>
</evidence>
<organism evidence="1 2">
    <name type="scientific">Diphasiastrum complanatum</name>
    <name type="common">Issler's clubmoss</name>
    <name type="synonym">Lycopodium complanatum</name>
    <dbReference type="NCBI Taxonomy" id="34168"/>
    <lineage>
        <taxon>Eukaryota</taxon>
        <taxon>Viridiplantae</taxon>
        <taxon>Streptophyta</taxon>
        <taxon>Embryophyta</taxon>
        <taxon>Tracheophyta</taxon>
        <taxon>Lycopodiopsida</taxon>
        <taxon>Lycopodiales</taxon>
        <taxon>Lycopodiaceae</taxon>
        <taxon>Lycopodioideae</taxon>
        <taxon>Diphasiastrum</taxon>
    </lineage>
</organism>
<keyword evidence="2" id="KW-1185">Reference proteome</keyword>
<reference evidence="2" key="1">
    <citation type="journal article" date="2024" name="Proc. Natl. Acad. Sci. U.S.A.">
        <title>Extraordinary preservation of gene collinearity over three hundred million years revealed in homosporous lycophytes.</title>
        <authorList>
            <person name="Li C."/>
            <person name="Wickell D."/>
            <person name="Kuo L.Y."/>
            <person name="Chen X."/>
            <person name="Nie B."/>
            <person name="Liao X."/>
            <person name="Peng D."/>
            <person name="Ji J."/>
            <person name="Jenkins J."/>
            <person name="Williams M."/>
            <person name="Shu S."/>
            <person name="Plott C."/>
            <person name="Barry K."/>
            <person name="Rajasekar S."/>
            <person name="Grimwood J."/>
            <person name="Han X."/>
            <person name="Sun S."/>
            <person name="Hou Z."/>
            <person name="He W."/>
            <person name="Dai G."/>
            <person name="Sun C."/>
            <person name="Schmutz J."/>
            <person name="Leebens-Mack J.H."/>
            <person name="Li F.W."/>
            <person name="Wang L."/>
        </authorList>
    </citation>
    <scope>NUCLEOTIDE SEQUENCE [LARGE SCALE GENOMIC DNA]</scope>
    <source>
        <strain evidence="2">cv. PW_Plant_1</strain>
    </source>
</reference>
<dbReference type="Proteomes" id="UP001162992">
    <property type="component" value="Chromosome 6"/>
</dbReference>
<dbReference type="EMBL" id="CM055097">
    <property type="protein sequence ID" value="KAJ7551649.1"/>
    <property type="molecule type" value="Genomic_DNA"/>
</dbReference>
<gene>
    <name evidence="1" type="ORF">O6H91_06G023100</name>
</gene>
<comment type="caution">
    <text evidence="1">The sequence shown here is derived from an EMBL/GenBank/DDBJ whole genome shotgun (WGS) entry which is preliminary data.</text>
</comment>
<proteinExistence type="predicted"/>
<name>A0ACC2DBY1_DIPCM</name>
<protein>
    <submittedName>
        <fullName evidence="1">Uncharacterized protein</fullName>
    </submittedName>
</protein>